<organism evidence="2 3">
    <name type="scientific">Cladobotryum mycophilum</name>
    <dbReference type="NCBI Taxonomy" id="491253"/>
    <lineage>
        <taxon>Eukaryota</taxon>
        <taxon>Fungi</taxon>
        <taxon>Dikarya</taxon>
        <taxon>Ascomycota</taxon>
        <taxon>Pezizomycotina</taxon>
        <taxon>Sordariomycetes</taxon>
        <taxon>Hypocreomycetidae</taxon>
        <taxon>Hypocreales</taxon>
        <taxon>Hypocreaceae</taxon>
        <taxon>Cladobotryum</taxon>
    </lineage>
</organism>
<dbReference type="EMBL" id="JAVFKD010000001">
    <property type="protein sequence ID" value="KAK5998723.1"/>
    <property type="molecule type" value="Genomic_DNA"/>
</dbReference>
<protein>
    <submittedName>
        <fullName evidence="2">PH-response regulator protein palI/RIM9</fullName>
    </submittedName>
</protein>
<dbReference type="Proteomes" id="UP001338125">
    <property type="component" value="Unassembled WGS sequence"/>
</dbReference>
<comment type="caution">
    <text evidence="2">The sequence shown here is derived from an EMBL/GenBank/DDBJ whole genome shotgun (WGS) entry which is preliminary data.</text>
</comment>
<sequence length="145" mass="15871">MAHELAARIPPAVSPVNNGNYYEDVDPRFDQANNNHSNHTYRQQSPPVEADYEVMRDAASGARSPAESERSNFTSISQRGINPEWNPHPPMPQPPYGSPARRPVQQRRDMLLDNPDFMVPGGRSGPGQRGPGGMIPGSAYPTGPL</sequence>
<reference evidence="2 3" key="1">
    <citation type="submission" date="2024-01" db="EMBL/GenBank/DDBJ databases">
        <title>Complete genome of Cladobotryum mycophilum ATHUM6906.</title>
        <authorList>
            <person name="Christinaki A.C."/>
            <person name="Myridakis A.I."/>
            <person name="Kouvelis V.N."/>
        </authorList>
    </citation>
    <scope>NUCLEOTIDE SEQUENCE [LARGE SCALE GENOMIC DNA]</scope>
    <source>
        <strain evidence="2 3">ATHUM6906</strain>
    </source>
</reference>
<keyword evidence="3" id="KW-1185">Reference proteome</keyword>
<feature type="region of interest" description="Disordered" evidence="1">
    <location>
        <begin position="1"/>
        <end position="145"/>
    </location>
</feature>
<feature type="compositionally biased region" description="Gly residues" evidence="1">
    <location>
        <begin position="122"/>
        <end position="135"/>
    </location>
</feature>
<evidence type="ECO:0000256" key="1">
    <source>
        <dbReference type="SAM" id="MobiDB-lite"/>
    </source>
</evidence>
<accession>A0ABR0T2P4</accession>
<feature type="compositionally biased region" description="Pro residues" evidence="1">
    <location>
        <begin position="86"/>
        <end position="97"/>
    </location>
</feature>
<proteinExistence type="predicted"/>
<feature type="compositionally biased region" description="Polar residues" evidence="1">
    <location>
        <begin position="71"/>
        <end position="80"/>
    </location>
</feature>
<evidence type="ECO:0000313" key="2">
    <source>
        <dbReference type="EMBL" id="KAK5998723.1"/>
    </source>
</evidence>
<feature type="compositionally biased region" description="Polar residues" evidence="1">
    <location>
        <begin position="31"/>
        <end position="46"/>
    </location>
</feature>
<name>A0ABR0T2P4_9HYPO</name>
<gene>
    <name evidence="2" type="ORF">PT974_01105</name>
</gene>
<evidence type="ECO:0000313" key="3">
    <source>
        <dbReference type="Proteomes" id="UP001338125"/>
    </source>
</evidence>